<dbReference type="Gene3D" id="1.20.1560.10">
    <property type="entry name" value="ABC transporter type 1, transmembrane domain"/>
    <property type="match status" value="1"/>
</dbReference>
<evidence type="ECO:0000256" key="7">
    <source>
        <dbReference type="SAM" id="Phobius"/>
    </source>
</evidence>
<dbReference type="GO" id="GO:0005524">
    <property type="term" value="F:ATP binding"/>
    <property type="evidence" value="ECO:0007669"/>
    <property type="project" value="UniProtKB-KW"/>
</dbReference>
<dbReference type="InterPro" id="IPR003439">
    <property type="entry name" value="ABC_transporter-like_ATP-bd"/>
</dbReference>
<protein>
    <submittedName>
        <fullName evidence="10">ATP-binding cassette domain-containing protein</fullName>
    </submittedName>
</protein>
<evidence type="ECO:0000313" key="11">
    <source>
        <dbReference type="Proteomes" id="UP001589818"/>
    </source>
</evidence>
<proteinExistence type="predicted"/>
<accession>A0ABV6JEX2</accession>
<dbReference type="InterPro" id="IPR027417">
    <property type="entry name" value="P-loop_NTPase"/>
</dbReference>
<feature type="domain" description="ABC transmembrane type-1" evidence="9">
    <location>
        <begin position="14"/>
        <end position="295"/>
    </location>
</feature>
<keyword evidence="2 7" id="KW-0812">Transmembrane</keyword>
<dbReference type="RefSeq" id="WP_204815596.1">
    <property type="nucleotide sequence ID" value="NZ_JANHOF010000001.1"/>
</dbReference>
<dbReference type="SUPFAM" id="SSF90123">
    <property type="entry name" value="ABC transporter transmembrane region"/>
    <property type="match status" value="1"/>
</dbReference>
<keyword evidence="3" id="KW-0547">Nucleotide-binding</keyword>
<evidence type="ECO:0000256" key="3">
    <source>
        <dbReference type="ARBA" id="ARBA00022741"/>
    </source>
</evidence>
<feature type="transmembrane region" description="Helical" evidence="7">
    <location>
        <begin position="240"/>
        <end position="257"/>
    </location>
</feature>
<name>A0ABV6JEX2_9BACL</name>
<evidence type="ECO:0000313" key="10">
    <source>
        <dbReference type="EMBL" id="MFC0394459.1"/>
    </source>
</evidence>
<dbReference type="PROSITE" id="PS50893">
    <property type="entry name" value="ABC_TRANSPORTER_2"/>
    <property type="match status" value="1"/>
</dbReference>
<dbReference type="SMART" id="SM00382">
    <property type="entry name" value="AAA"/>
    <property type="match status" value="1"/>
</dbReference>
<feature type="transmembrane region" description="Helical" evidence="7">
    <location>
        <begin position="136"/>
        <end position="160"/>
    </location>
</feature>
<evidence type="ECO:0000256" key="6">
    <source>
        <dbReference type="ARBA" id="ARBA00023136"/>
    </source>
</evidence>
<sequence>MFRVERWPITVLSVMLFLAVFIMPAELWLVKTLVDRIQAWITPDPIDSILAAAAWLAALLIMNNIGFVPVPLAMTRLNEIGTLEEQRLVMHKTSRLPLTLVEAPRIKELRERALQVSLYAIYDTGSHFMQGSLQSAVLIIVMLAYGQWLPVVAICAAALLQTYVMSKSAASLERLNRKQTPSSRLLRHYAGLMTKREAAKEIRLFCFGQLLAARWSALYRSQSKEKWDIARSSELRKIGPELLMVLIGGLLVSLLVLQPGANKLTAGEFTLLFMVLTMLLSQLQGLIHRAVSMRTQYMRWADFRTYMNLEDDPRAGRQETSKVVKDDTSVVMDRISEGNADGSRSIAAPGGMKLEVRKLHYRYPGAVCDTLKDISLSIPSGCRAAVVGENGSGKSTLVKLLTGMYMPGCGEIIWSREGERIPAADSAEGHLSAVFQDFTRLYVTLRENVALGNLAAMDQDSELQNSLRAAGSRLSDLEMQIGSPFDGIEPSGGQWQQIATARALLRNASFVFFDEPTAALDPLAEKKAFDLFLRVTEGRSALLVTHRLGAAKLADVIFVLKDGRLVEQGTHNELIAQQGEYSRMFQLQASWYG</sequence>
<reference evidence="10 11" key="1">
    <citation type="submission" date="2024-09" db="EMBL/GenBank/DDBJ databases">
        <authorList>
            <person name="Sun Q."/>
            <person name="Mori K."/>
        </authorList>
    </citation>
    <scope>NUCLEOTIDE SEQUENCE [LARGE SCALE GENOMIC DNA]</scope>
    <source>
        <strain evidence="10 11">CCM 4839</strain>
    </source>
</reference>
<dbReference type="InterPro" id="IPR003593">
    <property type="entry name" value="AAA+_ATPase"/>
</dbReference>
<keyword evidence="4 10" id="KW-0067">ATP-binding</keyword>
<evidence type="ECO:0000256" key="4">
    <source>
        <dbReference type="ARBA" id="ARBA00022840"/>
    </source>
</evidence>
<organism evidence="10 11">
    <name type="scientific">Paenibacillus mendelii</name>
    <dbReference type="NCBI Taxonomy" id="206163"/>
    <lineage>
        <taxon>Bacteria</taxon>
        <taxon>Bacillati</taxon>
        <taxon>Bacillota</taxon>
        <taxon>Bacilli</taxon>
        <taxon>Bacillales</taxon>
        <taxon>Paenibacillaceae</taxon>
        <taxon>Paenibacillus</taxon>
    </lineage>
</organism>
<evidence type="ECO:0000256" key="2">
    <source>
        <dbReference type="ARBA" id="ARBA00022692"/>
    </source>
</evidence>
<evidence type="ECO:0000259" key="9">
    <source>
        <dbReference type="PROSITE" id="PS50929"/>
    </source>
</evidence>
<dbReference type="PANTHER" id="PTHR24221">
    <property type="entry name" value="ATP-BINDING CASSETTE SUB-FAMILY B"/>
    <property type="match status" value="1"/>
</dbReference>
<dbReference type="InterPro" id="IPR039421">
    <property type="entry name" value="Type_1_exporter"/>
</dbReference>
<dbReference type="Pfam" id="PF00005">
    <property type="entry name" value="ABC_tran"/>
    <property type="match status" value="1"/>
</dbReference>
<keyword evidence="5 7" id="KW-1133">Transmembrane helix</keyword>
<keyword evidence="6 7" id="KW-0472">Membrane</keyword>
<dbReference type="InterPro" id="IPR011527">
    <property type="entry name" value="ABC1_TM_dom"/>
</dbReference>
<comment type="caution">
    <text evidence="10">The sequence shown here is derived from an EMBL/GenBank/DDBJ whole genome shotgun (WGS) entry which is preliminary data.</text>
</comment>
<dbReference type="PROSITE" id="PS50929">
    <property type="entry name" value="ABC_TM1F"/>
    <property type="match status" value="1"/>
</dbReference>
<dbReference type="SUPFAM" id="SSF52540">
    <property type="entry name" value="P-loop containing nucleoside triphosphate hydrolases"/>
    <property type="match status" value="1"/>
</dbReference>
<dbReference type="PANTHER" id="PTHR24221:SF654">
    <property type="entry name" value="ATP-BINDING CASSETTE SUB-FAMILY B MEMBER 6"/>
    <property type="match status" value="1"/>
</dbReference>
<comment type="subcellular location">
    <subcellularLocation>
        <location evidence="1">Cell membrane</location>
        <topology evidence="1">Multi-pass membrane protein</topology>
    </subcellularLocation>
</comment>
<dbReference type="Gene3D" id="3.40.50.300">
    <property type="entry name" value="P-loop containing nucleotide triphosphate hydrolases"/>
    <property type="match status" value="1"/>
</dbReference>
<keyword evidence="11" id="KW-1185">Reference proteome</keyword>
<evidence type="ECO:0000256" key="1">
    <source>
        <dbReference type="ARBA" id="ARBA00004651"/>
    </source>
</evidence>
<feature type="transmembrane region" description="Helical" evidence="7">
    <location>
        <begin position="269"/>
        <end position="291"/>
    </location>
</feature>
<feature type="transmembrane region" description="Helical" evidence="7">
    <location>
        <begin position="49"/>
        <end position="70"/>
    </location>
</feature>
<dbReference type="CDD" id="cd03228">
    <property type="entry name" value="ABCC_MRP_Like"/>
    <property type="match status" value="1"/>
</dbReference>
<feature type="domain" description="ABC transporter" evidence="8">
    <location>
        <begin position="354"/>
        <end position="587"/>
    </location>
</feature>
<evidence type="ECO:0000259" key="8">
    <source>
        <dbReference type="PROSITE" id="PS50893"/>
    </source>
</evidence>
<dbReference type="EMBL" id="JBHLVF010000041">
    <property type="protein sequence ID" value="MFC0394459.1"/>
    <property type="molecule type" value="Genomic_DNA"/>
</dbReference>
<evidence type="ECO:0000256" key="5">
    <source>
        <dbReference type="ARBA" id="ARBA00022989"/>
    </source>
</evidence>
<gene>
    <name evidence="10" type="ORF">ACFFJ8_24260</name>
</gene>
<dbReference type="InterPro" id="IPR036640">
    <property type="entry name" value="ABC1_TM_sf"/>
</dbReference>
<dbReference type="Proteomes" id="UP001589818">
    <property type="component" value="Unassembled WGS sequence"/>
</dbReference>
<feature type="transmembrane region" description="Helical" evidence="7">
    <location>
        <begin position="7"/>
        <end position="29"/>
    </location>
</feature>